<protein>
    <submittedName>
        <fullName evidence="10">SusC/RagA family TonB-linked outer membrane protein</fullName>
    </submittedName>
</protein>
<accession>A0ABT3CYY6</accession>
<dbReference type="Gene3D" id="2.40.170.20">
    <property type="entry name" value="TonB-dependent receptor, beta-barrel domain"/>
    <property type="match status" value="1"/>
</dbReference>
<evidence type="ECO:0000256" key="2">
    <source>
        <dbReference type="ARBA" id="ARBA00022448"/>
    </source>
</evidence>
<feature type="domain" description="TonB-dependent receptor plug" evidence="9">
    <location>
        <begin position="109"/>
        <end position="231"/>
    </location>
</feature>
<evidence type="ECO:0000256" key="1">
    <source>
        <dbReference type="ARBA" id="ARBA00004571"/>
    </source>
</evidence>
<dbReference type="InterPro" id="IPR008969">
    <property type="entry name" value="CarboxyPept-like_regulatory"/>
</dbReference>
<evidence type="ECO:0000313" key="10">
    <source>
        <dbReference type="EMBL" id="MCV9388763.1"/>
    </source>
</evidence>
<dbReference type="Pfam" id="PF07715">
    <property type="entry name" value="Plug"/>
    <property type="match status" value="1"/>
</dbReference>
<dbReference type="InterPro" id="IPR036942">
    <property type="entry name" value="Beta-barrel_TonB_sf"/>
</dbReference>
<dbReference type="InterPro" id="IPR037066">
    <property type="entry name" value="Plug_dom_sf"/>
</dbReference>
<dbReference type="InterPro" id="IPR012910">
    <property type="entry name" value="Plug_dom"/>
</dbReference>
<evidence type="ECO:0000256" key="8">
    <source>
        <dbReference type="PROSITE-ProRule" id="PRU01360"/>
    </source>
</evidence>
<dbReference type="PROSITE" id="PS52016">
    <property type="entry name" value="TONB_DEPENDENT_REC_3"/>
    <property type="match status" value="1"/>
</dbReference>
<evidence type="ECO:0000259" key="9">
    <source>
        <dbReference type="Pfam" id="PF07715"/>
    </source>
</evidence>
<keyword evidence="5" id="KW-0732">Signal</keyword>
<keyword evidence="7 8" id="KW-0998">Cell outer membrane</keyword>
<organism evidence="10 11">
    <name type="scientific">Reichenbachiella ulvae</name>
    <dbReference type="NCBI Taxonomy" id="2980104"/>
    <lineage>
        <taxon>Bacteria</taxon>
        <taxon>Pseudomonadati</taxon>
        <taxon>Bacteroidota</taxon>
        <taxon>Cytophagia</taxon>
        <taxon>Cytophagales</taxon>
        <taxon>Reichenbachiellaceae</taxon>
        <taxon>Reichenbachiella</taxon>
    </lineage>
</organism>
<dbReference type="InterPro" id="IPR023996">
    <property type="entry name" value="TonB-dep_OMP_SusC/RagA"/>
</dbReference>
<evidence type="ECO:0000256" key="5">
    <source>
        <dbReference type="ARBA" id="ARBA00022729"/>
    </source>
</evidence>
<evidence type="ECO:0000256" key="4">
    <source>
        <dbReference type="ARBA" id="ARBA00022692"/>
    </source>
</evidence>
<proteinExistence type="inferred from homology"/>
<dbReference type="InterPro" id="IPR023997">
    <property type="entry name" value="TonB-dep_OMP_SusC/RagA_CS"/>
</dbReference>
<dbReference type="Proteomes" id="UP001300692">
    <property type="component" value="Unassembled WGS sequence"/>
</dbReference>
<evidence type="ECO:0000256" key="7">
    <source>
        <dbReference type="ARBA" id="ARBA00023237"/>
    </source>
</evidence>
<dbReference type="Gene3D" id="2.60.40.1120">
    <property type="entry name" value="Carboxypeptidase-like, regulatory domain"/>
    <property type="match status" value="1"/>
</dbReference>
<name>A0ABT3CYY6_9BACT</name>
<keyword evidence="4 8" id="KW-0812">Transmembrane</keyword>
<keyword evidence="3 8" id="KW-1134">Transmembrane beta strand</keyword>
<reference evidence="10 11" key="1">
    <citation type="submission" date="2022-10" db="EMBL/GenBank/DDBJ databases">
        <title>Comparative genomics and taxonomic characterization of three novel marine species of genus Reichenbachiella exhibiting antioxidant and polysaccharide degradation activities.</title>
        <authorList>
            <person name="Muhammad N."/>
            <person name="Lee Y.-J."/>
            <person name="Ko J."/>
            <person name="Kim S.-G."/>
        </authorList>
    </citation>
    <scope>NUCLEOTIDE SEQUENCE [LARGE SCALE GENOMIC DNA]</scope>
    <source>
        <strain evidence="10 11">ABR2-5</strain>
    </source>
</reference>
<dbReference type="PANTHER" id="PTHR30069">
    <property type="entry name" value="TONB-DEPENDENT OUTER MEMBRANE RECEPTOR"/>
    <property type="match status" value="1"/>
</dbReference>
<sequence length="558" mass="60282">MLVLVFLAGQLQAQVNISGQVVDDSDGSPLPGVTILIKGKNGGNITDIDGKFKINAEAGDVLTFSFIGYLSQDVAVGSQSELTISLVQDTQQLDEVVVTALGIERETKSLGYAVSEVKGDNLSTAKEINVVYSLSGKVAGVDVNLSAAGPSGSSTVTIRGKSQLDGSNEPLYVIDGVPMDNRAQSDGAGMWGGYDLGDGISSLNSDDIESVSVLKGPSAAALYGSRASNGVILITTKKGSSRNGLGVEFTSNATFENVLSRFDDYQTVYGQGRDGQIPTEEDAGNTTQSAWGAKLDPDLTIPIYNGQMKPYGVVDNNILSFFQTGSTFTNTIALTGGNETATLRASVSDMRNKDIVPGAEMMRNTFLLNGSLKLGKNLTVNSKVNYIRESANNRPALSDNPNNVGLALLGLAPSFDQKWLSDSYKDEEGNYIDWNGGNIYRINPYWSMNEMQNKSSRDRVIGYLQLDYRFTDWLSLNLRGGTDFYQSRFTNFYPISTPVWDTGALEEISRTNREDNYQAMFEISKDFNQFSFSSYLGGNIMTFNAETFSAAGNGIILE</sequence>
<evidence type="ECO:0000256" key="3">
    <source>
        <dbReference type="ARBA" id="ARBA00022452"/>
    </source>
</evidence>
<dbReference type="NCBIfam" id="TIGR04056">
    <property type="entry name" value="OMP_RagA_SusC"/>
    <property type="match status" value="1"/>
</dbReference>
<dbReference type="SUPFAM" id="SSF49464">
    <property type="entry name" value="Carboxypeptidase regulatory domain-like"/>
    <property type="match status" value="1"/>
</dbReference>
<evidence type="ECO:0000256" key="6">
    <source>
        <dbReference type="ARBA" id="ARBA00023136"/>
    </source>
</evidence>
<dbReference type="NCBIfam" id="TIGR04057">
    <property type="entry name" value="SusC_RagA_signa"/>
    <property type="match status" value="1"/>
</dbReference>
<dbReference type="Pfam" id="PF13715">
    <property type="entry name" value="CarbopepD_reg_2"/>
    <property type="match status" value="1"/>
</dbReference>
<comment type="caution">
    <text evidence="10">The sequence shown here is derived from an EMBL/GenBank/DDBJ whole genome shotgun (WGS) entry which is preliminary data.</text>
</comment>
<keyword evidence="2 8" id="KW-0813">Transport</keyword>
<evidence type="ECO:0000313" key="11">
    <source>
        <dbReference type="Proteomes" id="UP001300692"/>
    </source>
</evidence>
<comment type="subcellular location">
    <subcellularLocation>
        <location evidence="1 8">Cell outer membrane</location>
        <topology evidence="1 8">Multi-pass membrane protein</topology>
    </subcellularLocation>
</comment>
<dbReference type="RefSeq" id="WP_264139656.1">
    <property type="nucleotide sequence ID" value="NZ_JAOYOD010000001.1"/>
</dbReference>
<gene>
    <name evidence="10" type="ORF">N7U62_18935</name>
</gene>
<dbReference type="PANTHER" id="PTHR30069:SF29">
    <property type="entry name" value="HEMOGLOBIN AND HEMOGLOBIN-HAPTOGLOBIN-BINDING PROTEIN 1-RELATED"/>
    <property type="match status" value="1"/>
</dbReference>
<dbReference type="Gene3D" id="2.170.130.10">
    <property type="entry name" value="TonB-dependent receptor, plug domain"/>
    <property type="match status" value="1"/>
</dbReference>
<keyword evidence="11" id="KW-1185">Reference proteome</keyword>
<dbReference type="InterPro" id="IPR039426">
    <property type="entry name" value="TonB-dep_rcpt-like"/>
</dbReference>
<dbReference type="EMBL" id="JAOYOD010000001">
    <property type="protein sequence ID" value="MCV9388763.1"/>
    <property type="molecule type" value="Genomic_DNA"/>
</dbReference>
<dbReference type="SUPFAM" id="SSF56935">
    <property type="entry name" value="Porins"/>
    <property type="match status" value="1"/>
</dbReference>
<keyword evidence="6 8" id="KW-0472">Membrane</keyword>
<comment type="similarity">
    <text evidence="8">Belongs to the TonB-dependent receptor family.</text>
</comment>